<feature type="coiled-coil region" evidence="1">
    <location>
        <begin position="255"/>
        <end position="282"/>
    </location>
</feature>
<accession>A0A814SA64</accession>
<sequence>MDYLGYGMTFSSSPWYFNSIDTIFRDHTHVLWQQKSNAEQYIHTWATNLHFQVDDHVKLQKECLHMYFVERDSYLKERKTVAIRTAQILNHQNNVCGIDKLLEECKNLKLELLAESYQEDKSLPFIYYTTKDQLAQRKAQNAHVSKTANNTQNTSSSTNKYGDANAVTDLTTDSFNNQTLPSEQQTNAPSSTFNSTTTYDRSISQNMNDDDGETKCPVCFMLYPPNLLSNQRSKKLRRIDAWEETQLQNIRQHASYQKQLLNEEYENECNDLKEQRQEFIETLLIHEAQKNTEQINRLIDCCKALQCELAPLIYNEQPTQFIHVTKRQHSNRKTDKSNVFKSTDNTSRQNSLVNQNYGSEHANNGLVNSWPTSSLENATHIHTKQSPTHSDDYYRSGTSNDSDQSFYDPQDDKLLVKCPTCFMIFPTSMTACDRSQHAQEHYIDD</sequence>
<feature type="compositionally biased region" description="Polar residues" evidence="2">
    <location>
        <begin position="168"/>
        <end position="207"/>
    </location>
</feature>
<feature type="compositionally biased region" description="Polar residues" evidence="2">
    <location>
        <begin position="396"/>
        <end position="407"/>
    </location>
</feature>
<feature type="compositionally biased region" description="Low complexity" evidence="2">
    <location>
        <begin position="145"/>
        <end position="159"/>
    </location>
</feature>
<proteinExistence type="predicted"/>
<reference evidence="3" key="1">
    <citation type="submission" date="2021-02" db="EMBL/GenBank/DDBJ databases">
        <authorList>
            <person name="Nowell W R."/>
        </authorList>
    </citation>
    <scope>NUCLEOTIDE SEQUENCE</scope>
</reference>
<gene>
    <name evidence="3" type="ORF">CJN711_LOCUS9206</name>
</gene>
<feature type="compositionally biased region" description="Polar residues" evidence="2">
    <location>
        <begin position="339"/>
        <end position="351"/>
    </location>
</feature>
<feature type="region of interest" description="Disordered" evidence="2">
    <location>
        <begin position="325"/>
        <end position="351"/>
    </location>
</feature>
<comment type="caution">
    <text evidence="3">The sequence shown here is derived from an EMBL/GenBank/DDBJ whole genome shotgun (WGS) entry which is preliminary data.</text>
</comment>
<feature type="region of interest" description="Disordered" evidence="2">
    <location>
        <begin position="139"/>
        <end position="207"/>
    </location>
</feature>
<evidence type="ECO:0000256" key="2">
    <source>
        <dbReference type="SAM" id="MobiDB-lite"/>
    </source>
</evidence>
<keyword evidence="1" id="KW-0175">Coiled coil</keyword>
<name>A0A814SA64_9BILA</name>
<evidence type="ECO:0000313" key="3">
    <source>
        <dbReference type="EMBL" id="CAF1144336.1"/>
    </source>
</evidence>
<dbReference type="AlphaFoldDB" id="A0A814SA64"/>
<evidence type="ECO:0000256" key="1">
    <source>
        <dbReference type="SAM" id="Coils"/>
    </source>
</evidence>
<evidence type="ECO:0000313" key="4">
    <source>
        <dbReference type="Proteomes" id="UP000663855"/>
    </source>
</evidence>
<protein>
    <submittedName>
        <fullName evidence="3">Uncharacterized protein</fullName>
    </submittedName>
</protein>
<feature type="region of interest" description="Disordered" evidence="2">
    <location>
        <begin position="382"/>
        <end position="409"/>
    </location>
</feature>
<organism evidence="3 4">
    <name type="scientific">Rotaria magnacalcarata</name>
    <dbReference type="NCBI Taxonomy" id="392030"/>
    <lineage>
        <taxon>Eukaryota</taxon>
        <taxon>Metazoa</taxon>
        <taxon>Spiralia</taxon>
        <taxon>Gnathifera</taxon>
        <taxon>Rotifera</taxon>
        <taxon>Eurotatoria</taxon>
        <taxon>Bdelloidea</taxon>
        <taxon>Philodinida</taxon>
        <taxon>Philodinidae</taxon>
        <taxon>Rotaria</taxon>
    </lineage>
</organism>
<dbReference type="Proteomes" id="UP000663855">
    <property type="component" value="Unassembled WGS sequence"/>
</dbReference>
<dbReference type="EMBL" id="CAJNOV010003521">
    <property type="protein sequence ID" value="CAF1144336.1"/>
    <property type="molecule type" value="Genomic_DNA"/>
</dbReference>